<evidence type="ECO:0000313" key="2">
    <source>
        <dbReference type="EMBL" id="CAK0829318.1"/>
    </source>
</evidence>
<proteinExistence type="predicted"/>
<sequence length="107" mass="11641">PPSLALSLPLLFSLPHPLSLSPSPHSLPHSPVEGKEFGWTVDGDFIKLSSNPRYCMSVREGKAGDGSDIILWNCADSTEFKWNIDEASGTVGFRADPKYKLSVRGGR</sequence>
<evidence type="ECO:0008006" key="4">
    <source>
        <dbReference type="Google" id="ProtNLM"/>
    </source>
</evidence>
<keyword evidence="1" id="KW-0732">Signal</keyword>
<evidence type="ECO:0000256" key="1">
    <source>
        <dbReference type="SAM" id="SignalP"/>
    </source>
</evidence>
<dbReference type="Proteomes" id="UP001189429">
    <property type="component" value="Unassembled WGS sequence"/>
</dbReference>
<evidence type="ECO:0000313" key="3">
    <source>
        <dbReference type="Proteomes" id="UP001189429"/>
    </source>
</evidence>
<gene>
    <name evidence="2" type="ORF">PCOR1329_LOCUS28309</name>
</gene>
<name>A0ABN9SBH0_9DINO</name>
<feature type="non-terminal residue" evidence="2">
    <location>
        <position position="1"/>
    </location>
</feature>
<dbReference type="InterPro" id="IPR035992">
    <property type="entry name" value="Ricin_B-like_lectins"/>
</dbReference>
<protein>
    <recommendedName>
        <fullName evidence="4">Ricin B lectin domain-containing protein</fullName>
    </recommendedName>
</protein>
<dbReference type="EMBL" id="CAUYUJ010010420">
    <property type="protein sequence ID" value="CAK0829318.1"/>
    <property type="molecule type" value="Genomic_DNA"/>
</dbReference>
<organism evidence="2 3">
    <name type="scientific">Prorocentrum cordatum</name>
    <dbReference type="NCBI Taxonomy" id="2364126"/>
    <lineage>
        <taxon>Eukaryota</taxon>
        <taxon>Sar</taxon>
        <taxon>Alveolata</taxon>
        <taxon>Dinophyceae</taxon>
        <taxon>Prorocentrales</taxon>
        <taxon>Prorocentraceae</taxon>
        <taxon>Prorocentrum</taxon>
    </lineage>
</organism>
<feature type="signal peptide" evidence="1">
    <location>
        <begin position="1"/>
        <end position="20"/>
    </location>
</feature>
<reference evidence="2" key="1">
    <citation type="submission" date="2023-10" db="EMBL/GenBank/DDBJ databases">
        <authorList>
            <person name="Chen Y."/>
            <person name="Shah S."/>
            <person name="Dougan E. K."/>
            <person name="Thang M."/>
            <person name="Chan C."/>
        </authorList>
    </citation>
    <scope>NUCLEOTIDE SEQUENCE [LARGE SCALE GENOMIC DNA]</scope>
</reference>
<feature type="non-terminal residue" evidence="2">
    <location>
        <position position="107"/>
    </location>
</feature>
<comment type="caution">
    <text evidence="2">The sequence shown here is derived from an EMBL/GenBank/DDBJ whole genome shotgun (WGS) entry which is preliminary data.</text>
</comment>
<dbReference type="Gene3D" id="2.80.10.50">
    <property type="match status" value="1"/>
</dbReference>
<feature type="chain" id="PRO_5045159283" description="Ricin B lectin domain-containing protein" evidence="1">
    <location>
        <begin position="21"/>
        <end position="107"/>
    </location>
</feature>
<accession>A0ABN9SBH0</accession>
<keyword evidence="3" id="KW-1185">Reference proteome</keyword>
<dbReference type="SUPFAM" id="SSF50370">
    <property type="entry name" value="Ricin B-like lectins"/>
    <property type="match status" value="1"/>
</dbReference>